<evidence type="ECO:0000256" key="2">
    <source>
        <dbReference type="ARBA" id="ARBA00022803"/>
    </source>
</evidence>
<dbReference type="PANTHER" id="PTHR45586:SF1">
    <property type="entry name" value="LIPOPOLYSACCHARIDE ASSEMBLY PROTEIN B"/>
    <property type="match status" value="1"/>
</dbReference>
<dbReference type="Proteomes" id="UP000830116">
    <property type="component" value="Chromosome"/>
</dbReference>
<feature type="repeat" description="TPR" evidence="3">
    <location>
        <begin position="267"/>
        <end position="300"/>
    </location>
</feature>
<dbReference type="InterPro" id="IPR051012">
    <property type="entry name" value="CellSynth/LPSAsmb/PSIAsmb"/>
</dbReference>
<keyword evidence="6" id="KW-1185">Reference proteome</keyword>
<dbReference type="RefSeq" id="WP_243537419.1">
    <property type="nucleotide sequence ID" value="NZ_CP093442.1"/>
</dbReference>
<feature type="repeat" description="TPR" evidence="3">
    <location>
        <begin position="301"/>
        <end position="334"/>
    </location>
</feature>
<sequence>MNTENVNKNEKNWLVKSSTRILGPFTLSEVTELLKSKQVSIIDEVRQPEGRWSYIRENQLFMEVVRNIRDEQDSHSEQTMTQSIAHHTMTKTDVLPVSDEMTLTPTPAPHRMDITPPPVRETFKDITPSADKSYNPGAATVSKSYGTADDSRLRAQLQQKSSLIRWGMIAGAVAIVGFVAFSLTQKDKKKNIGYSEMISQAVRYKNLGLYERSLQTYMKAAKLKEPDEEAQIQMAPVLISEDRQSLLGRRILERALVQEGRSRTEVVEAYLGIAVSYIMDGDLKQAEDTLQKAIGHEPFNLSALLNLAIIQLKKGNYTEASREFDAIYKKNPNSSLALYGRALATVEQAKQTPDENNLQSLIRDIKSHNQKNGYLRQELSLFVIYAHNLLGDVDGVNQAVVQFLNQVPGLARNYIHPLNVEWRFTQWDYLEKYCAEIYQKQIPHPELKALRAICLMEVNRDGEASKLLQEAVAEAPKDPYVLSTQASYLAKSGRLPEALVILKMPELSVLSVKNLLMGDICINTQDLNCARAAYNQAFKQDPKSATALFGLAWVMMRSQDRAAAYDYVRAGLQSEPTFLPLLELRDQLESE</sequence>
<feature type="transmembrane region" description="Helical" evidence="4">
    <location>
        <begin position="163"/>
        <end position="183"/>
    </location>
</feature>
<proteinExistence type="predicted"/>
<keyword evidence="1" id="KW-0677">Repeat</keyword>
<dbReference type="EMBL" id="CP093442">
    <property type="protein sequence ID" value="UOF01109.1"/>
    <property type="molecule type" value="Genomic_DNA"/>
</dbReference>
<keyword evidence="2 3" id="KW-0802">TPR repeat</keyword>
<dbReference type="SUPFAM" id="SSF48452">
    <property type="entry name" value="TPR-like"/>
    <property type="match status" value="1"/>
</dbReference>
<evidence type="ECO:0000256" key="4">
    <source>
        <dbReference type="SAM" id="Phobius"/>
    </source>
</evidence>
<reference evidence="5" key="1">
    <citation type="submission" date="2022-03" db="EMBL/GenBank/DDBJ databases">
        <title>Genome Identification and Characterization of new species Bdellovibrio reynosense LBG001 sp. nov. from a Mexico soil sample.</title>
        <authorList>
            <person name="Camilli A."/>
            <person name="Ajao Y."/>
            <person name="Guo X."/>
        </authorList>
    </citation>
    <scope>NUCLEOTIDE SEQUENCE</scope>
    <source>
        <strain evidence="5">LBG001</strain>
    </source>
</reference>
<dbReference type="PANTHER" id="PTHR45586">
    <property type="entry name" value="TPR REPEAT-CONTAINING PROTEIN PA4667"/>
    <property type="match status" value="1"/>
</dbReference>
<dbReference type="Pfam" id="PF13432">
    <property type="entry name" value="TPR_16"/>
    <property type="match status" value="1"/>
</dbReference>
<dbReference type="Pfam" id="PF14559">
    <property type="entry name" value="TPR_19"/>
    <property type="match status" value="1"/>
</dbReference>
<protein>
    <submittedName>
        <fullName evidence="5">Tetratricopeptide repeat protein</fullName>
    </submittedName>
</protein>
<accession>A0ABY4C9F8</accession>
<evidence type="ECO:0000256" key="1">
    <source>
        <dbReference type="ARBA" id="ARBA00022737"/>
    </source>
</evidence>
<keyword evidence="4" id="KW-0472">Membrane</keyword>
<gene>
    <name evidence="5" type="ORF">MNR06_15515</name>
</gene>
<evidence type="ECO:0000313" key="6">
    <source>
        <dbReference type="Proteomes" id="UP000830116"/>
    </source>
</evidence>
<dbReference type="InterPro" id="IPR019734">
    <property type="entry name" value="TPR_rpt"/>
</dbReference>
<keyword evidence="4" id="KW-0812">Transmembrane</keyword>
<organism evidence="5 6">
    <name type="scientific">Bdellovibrio reynosensis</name>
    <dbReference type="NCBI Taxonomy" id="2835041"/>
    <lineage>
        <taxon>Bacteria</taxon>
        <taxon>Pseudomonadati</taxon>
        <taxon>Bdellovibrionota</taxon>
        <taxon>Bdellovibrionia</taxon>
        <taxon>Bdellovibrionales</taxon>
        <taxon>Pseudobdellovibrionaceae</taxon>
        <taxon>Bdellovibrio</taxon>
    </lineage>
</organism>
<evidence type="ECO:0000313" key="5">
    <source>
        <dbReference type="EMBL" id="UOF01109.1"/>
    </source>
</evidence>
<dbReference type="PROSITE" id="PS50005">
    <property type="entry name" value="TPR"/>
    <property type="match status" value="2"/>
</dbReference>
<dbReference type="InterPro" id="IPR011990">
    <property type="entry name" value="TPR-like_helical_dom_sf"/>
</dbReference>
<keyword evidence="4" id="KW-1133">Transmembrane helix</keyword>
<name>A0ABY4C9F8_9BACT</name>
<evidence type="ECO:0000256" key="3">
    <source>
        <dbReference type="PROSITE-ProRule" id="PRU00339"/>
    </source>
</evidence>
<dbReference type="Gene3D" id="1.25.40.10">
    <property type="entry name" value="Tetratricopeptide repeat domain"/>
    <property type="match status" value="2"/>
</dbReference>
<dbReference type="SMART" id="SM00028">
    <property type="entry name" value="TPR"/>
    <property type="match status" value="6"/>
</dbReference>